<name>A0A8C4PTJ8_EQUAS</name>
<feature type="region of interest" description="Disordered" evidence="1">
    <location>
        <begin position="1"/>
        <end position="25"/>
    </location>
</feature>
<dbReference type="AlphaFoldDB" id="A0A8C4PTJ8"/>
<evidence type="ECO:0000256" key="1">
    <source>
        <dbReference type="SAM" id="MobiDB-lite"/>
    </source>
</evidence>
<sequence length="79" mass="8666">MAPLHRGVGEAEGLRSQTPLNPNTGARVAKFKYKDPLESLFGVALKEGEEEEEEKAVWQAGTSNGFLKNIKKAYVAKAY</sequence>
<proteinExistence type="predicted"/>
<dbReference type="Ensembl" id="ENSEAST00005032331.1">
    <property type="protein sequence ID" value="ENSEASP00005029747.1"/>
    <property type="gene ID" value="ENSEASG00005020223.1"/>
</dbReference>
<feature type="compositionally biased region" description="Polar residues" evidence="1">
    <location>
        <begin position="15"/>
        <end position="24"/>
    </location>
</feature>
<accession>A0A8C4PTJ8</accession>
<organism evidence="2">
    <name type="scientific">Equus asinus asinus</name>
    <dbReference type="NCBI Taxonomy" id="83772"/>
    <lineage>
        <taxon>Eukaryota</taxon>
        <taxon>Metazoa</taxon>
        <taxon>Chordata</taxon>
        <taxon>Craniata</taxon>
        <taxon>Vertebrata</taxon>
        <taxon>Euteleostomi</taxon>
        <taxon>Mammalia</taxon>
        <taxon>Eutheria</taxon>
        <taxon>Laurasiatheria</taxon>
        <taxon>Perissodactyla</taxon>
        <taxon>Equidae</taxon>
        <taxon>Equus</taxon>
    </lineage>
</organism>
<reference evidence="2" key="1">
    <citation type="submission" date="2023-03" db="UniProtKB">
        <authorList>
            <consortium name="Ensembl"/>
        </authorList>
    </citation>
    <scope>IDENTIFICATION</scope>
</reference>
<protein>
    <submittedName>
        <fullName evidence="2">Uncharacterized protein</fullName>
    </submittedName>
</protein>
<evidence type="ECO:0000313" key="2">
    <source>
        <dbReference type="Ensembl" id="ENSEASP00005029747.1"/>
    </source>
</evidence>